<organism evidence="1 2">
    <name type="scientific">Smittium culicis</name>
    <dbReference type="NCBI Taxonomy" id="133412"/>
    <lineage>
        <taxon>Eukaryota</taxon>
        <taxon>Fungi</taxon>
        <taxon>Fungi incertae sedis</taxon>
        <taxon>Zoopagomycota</taxon>
        <taxon>Kickxellomycotina</taxon>
        <taxon>Harpellomycetes</taxon>
        <taxon>Harpellales</taxon>
        <taxon>Legeriomycetaceae</taxon>
        <taxon>Smittium</taxon>
    </lineage>
</organism>
<keyword evidence="2" id="KW-1185">Reference proteome</keyword>
<protein>
    <recommendedName>
        <fullName evidence="3">Reverse transcriptase zinc-binding domain-containing protein</fullName>
    </recommendedName>
</protein>
<comment type="caution">
    <text evidence="1">The sequence shown here is derived from an EMBL/GenBank/DDBJ whole genome shotgun (WGS) entry which is preliminary data.</text>
</comment>
<name>A0A1R1YA63_9FUNG</name>
<evidence type="ECO:0008006" key="3">
    <source>
        <dbReference type="Google" id="ProtNLM"/>
    </source>
</evidence>
<reference evidence="1 2" key="1">
    <citation type="submission" date="2017-01" db="EMBL/GenBank/DDBJ databases">
        <authorList>
            <person name="Mah S.A."/>
            <person name="Swanson W.J."/>
            <person name="Moy G.W."/>
            <person name="Vacquier V.D."/>
        </authorList>
    </citation>
    <scope>NUCLEOTIDE SEQUENCE [LARGE SCALE GENOMIC DNA]</scope>
    <source>
        <strain evidence="1 2">GSMNP</strain>
    </source>
</reference>
<gene>
    <name evidence="1" type="ORF">AYI70_g2026</name>
</gene>
<accession>A0A1R1YA63</accession>
<dbReference type="AlphaFoldDB" id="A0A1R1YA63"/>
<dbReference type="Proteomes" id="UP000187283">
    <property type="component" value="Unassembled WGS sequence"/>
</dbReference>
<dbReference type="OrthoDB" id="5522521at2759"/>
<evidence type="ECO:0000313" key="2">
    <source>
        <dbReference type="Proteomes" id="UP000187283"/>
    </source>
</evidence>
<sequence>MLFHNALITGEKLRIWNNGQYDQSQECKVCKTRKENITHIYFGCRRINDFWKLIRQFINEKSTVDTGLTSRMTVDIIFDLLEPFKKKFPSAEMLYGLAIWNIYRAKTEAALTKTILPAERIFIRWKYDLKEKIIRDLKHKKKRDTWIKIKNPLVFYRARRKGCL</sequence>
<dbReference type="EMBL" id="LSSN01000474">
    <property type="protein sequence ID" value="OMJ23774.1"/>
    <property type="molecule type" value="Genomic_DNA"/>
</dbReference>
<dbReference type="STRING" id="133412.A0A1R1YA63"/>
<proteinExistence type="predicted"/>
<evidence type="ECO:0000313" key="1">
    <source>
        <dbReference type="EMBL" id="OMJ23774.1"/>
    </source>
</evidence>